<protein>
    <recommendedName>
        <fullName evidence="3">HEAT repeat domain-containing protein</fullName>
    </recommendedName>
</protein>
<gene>
    <name evidence="1" type="ORF">MNV_1270025</name>
</gene>
<evidence type="ECO:0008006" key="3">
    <source>
        <dbReference type="Google" id="ProtNLM"/>
    </source>
</evidence>
<reference evidence="2" key="1">
    <citation type="submission" date="2017-06" db="EMBL/GenBank/DDBJ databases">
        <authorList>
            <person name="Cremers G."/>
        </authorList>
    </citation>
    <scope>NUCLEOTIDE SEQUENCE [LARGE SCALE GENOMIC DNA]</scope>
</reference>
<dbReference type="PANTHER" id="PTHR12697:SF5">
    <property type="entry name" value="DEOXYHYPUSINE HYDROXYLASE"/>
    <property type="match status" value="1"/>
</dbReference>
<evidence type="ECO:0000313" key="1">
    <source>
        <dbReference type="EMBL" id="SNQ59695.1"/>
    </source>
</evidence>
<dbReference type="InterPro" id="IPR004155">
    <property type="entry name" value="PBS_lyase_HEAT"/>
</dbReference>
<keyword evidence="2" id="KW-1185">Reference proteome</keyword>
<dbReference type="PANTHER" id="PTHR12697">
    <property type="entry name" value="PBS LYASE HEAT-LIKE PROTEIN"/>
    <property type="match status" value="1"/>
</dbReference>
<dbReference type="SUPFAM" id="SSF48371">
    <property type="entry name" value="ARM repeat"/>
    <property type="match status" value="1"/>
</dbReference>
<dbReference type="InterPro" id="IPR011989">
    <property type="entry name" value="ARM-like"/>
</dbReference>
<dbReference type="Pfam" id="PF13646">
    <property type="entry name" value="HEAT_2"/>
    <property type="match status" value="1"/>
</dbReference>
<name>A0A284VK99_9EURY</name>
<evidence type="ECO:0000313" key="2">
    <source>
        <dbReference type="Proteomes" id="UP000218615"/>
    </source>
</evidence>
<dbReference type="EMBL" id="FZMP01000032">
    <property type="protein sequence ID" value="SNQ59695.1"/>
    <property type="molecule type" value="Genomic_DNA"/>
</dbReference>
<sequence>MFSHSLLTEIISRLHSRKKYTSMQFELAFNICEEVLKKKPEKIISKIMKLQKILINNKDAACHLMADVIEVPIEIEPIIEELKDEDYNVRRNAAEELGETKDAKAVGPLIEALKDEDNIFLNIQWKAADALCEIGGERVIELLVQGLKDENKGVREGAAYALGKIKDCKKYKKGKLYLILRSSAPECKYKISIN</sequence>
<organism evidence="1 2">
    <name type="scientific">Candidatus Methanoperedens nitratireducens</name>
    <dbReference type="NCBI Taxonomy" id="1392998"/>
    <lineage>
        <taxon>Archaea</taxon>
        <taxon>Methanobacteriati</taxon>
        <taxon>Methanobacteriota</taxon>
        <taxon>Stenosarchaea group</taxon>
        <taxon>Methanomicrobia</taxon>
        <taxon>Methanosarcinales</taxon>
        <taxon>ANME-2 cluster</taxon>
        <taxon>Candidatus Methanoperedentaceae</taxon>
        <taxon>Candidatus Methanoperedens</taxon>
    </lineage>
</organism>
<proteinExistence type="predicted"/>
<accession>A0A284VK99</accession>
<dbReference type="SMART" id="SM00567">
    <property type="entry name" value="EZ_HEAT"/>
    <property type="match status" value="2"/>
</dbReference>
<dbReference type="RefSeq" id="WP_096204028.1">
    <property type="nucleotide sequence ID" value="NZ_FZMP01000032.1"/>
</dbReference>
<dbReference type="GO" id="GO:0016491">
    <property type="term" value="F:oxidoreductase activity"/>
    <property type="evidence" value="ECO:0007669"/>
    <property type="project" value="TreeGrafter"/>
</dbReference>
<dbReference type="InterPro" id="IPR016024">
    <property type="entry name" value="ARM-type_fold"/>
</dbReference>
<dbReference type="Proteomes" id="UP000218615">
    <property type="component" value="Unassembled WGS sequence"/>
</dbReference>
<dbReference type="AlphaFoldDB" id="A0A284VK99"/>
<dbReference type="Gene3D" id="1.25.10.10">
    <property type="entry name" value="Leucine-rich Repeat Variant"/>
    <property type="match status" value="1"/>
</dbReference>